<dbReference type="InterPro" id="IPR019987">
    <property type="entry name" value="GTP-bd_ribosome_bio_YsxC"/>
</dbReference>
<dbReference type="CDD" id="cd01876">
    <property type="entry name" value="YihA_EngB"/>
    <property type="match status" value="1"/>
</dbReference>
<dbReference type="InterPro" id="IPR005225">
    <property type="entry name" value="Small_GTP-bd"/>
</dbReference>
<keyword evidence="9 10" id="KW-0131">Cell cycle</keyword>
<evidence type="ECO:0000256" key="6">
    <source>
        <dbReference type="ARBA" id="ARBA00022842"/>
    </source>
</evidence>
<dbReference type="Gene3D" id="3.40.50.300">
    <property type="entry name" value="P-loop containing nucleotide triphosphate hydrolases"/>
    <property type="match status" value="1"/>
</dbReference>
<dbReference type="AlphaFoldDB" id="A0AAE3FKN5"/>
<dbReference type="PANTHER" id="PTHR11649">
    <property type="entry name" value="MSS1/TRME-RELATED GTP-BINDING PROTEIN"/>
    <property type="match status" value="1"/>
</dbReference>
<evidence type="ECO:0000256" key="7">
    <source>
        <dbReference type="ARBA" id="ARBA00023134"/>
    </source>
</evidence>
<dbReference type="GO" id="GO:0005525">
    <property type="term" value="F:GTP binding"/>
    <property type="evidence" value="ECO:0007669"/>
    <property type="project" value="UniProtKB-UniRule"/>
</dbReference>
<dbReference type="GO" id="GO:0005829">
    <property type="term" value="C:cytosol"/>
    <property type="evidence" value="ECO:0007669"/>
    <property type="project" value="TreeGrafter"/>
</dbReference>
<organism evidence="12 13">
    <name type="scientific">Candidatus Colimorpha enterica</name>
    <dbReference type="NCBI Taxonomy" id="3083063"/>
    <lineage>
        <taxon>Bacteria</taxon>
        <taxon>Pseudomonadati</taxon>
        <taxon>Bacteroidota</taxon>
        <taxon>Bacteroidia</taxon>
        <taxon>Bacteroidales</taxon>
        <taxon>Candidatus Colimorpha</taxon>
    </lineage>
</organism>
<dbReference type="InterPro" id="IPR006073">
    <property type="entry name" value="GTP-bd"/>
</dbReference>
<comment type="cofactor">
    <cofactor evidence="1">
        <name>Mg(2+)</name>
        <dbReference type="ChEBI" id="CHEBI:18420"/>
    </cofactor>
</comment>
<reference evidence="12 13" key="1">
    <citation type="submission" date="2022-03" db="EMBL/GenBank/DDBJ databases">
        <title>Metagenome-assembled genomes from swine fecal metagenomes.</title>
        <authorList>
            <person name="Holman D.B."/>
            <person name="Kommadath A."/>
        </authorList>
    </citation>
    <scope>NUCLEOTIDE SEQUENCE [LARGE SCALE GENOMIC DNA]</scope>
    <source>
        <strain evidence="12">SUG147</strain>
    </source>
</reference>
<name>A0AAE3FKN5_9BACT</name>
<accession>A0AAE3FKN5</accession>
<keyword evidence="6" id="KW-0460">Magnesium</keyword>
<evidence type="ECO:0000256" key="4">
    <source>
        <dbReference type="ARBA" id="ARBA00022723"/>
    </source>
</evidence>
<dbReference type="PANTHER" id="PTHR11649:SF13">
    <property type="entry name" value="ENGB-TYPE G DOMAIN-CONTAINING PROTEIN"/>
    <property type="match status" value="1"/>
</dbReference>
<comment type="function">
    <text evidence="10">Necessary for normal cell division and for the maintenance of normal septation.</text>
</comment>
<dbReference type="NCBIfam" id="TIGR03598">
    <property type="entry name" value="GTPase_YsxC"/>
    <property type="match status" value="1"/>
</dbReference>
<evidence type="ECO:0000259" key="11">
    <source>
        <dbReference type="PROSITE" id="PS51706"/>
    </source>
</evidence>
<evidence type="ECO:0000256" key="5">
    <source>
        <dbReference type="ARBA" id="ARBA00022741"/>
    </source>
</evidence>
<evidence type="ECO:0000256" key="8">
    <source>
        <dbReference type="ARBA" id="ARBA00023210"/>
    </source>
</evidence>
<feature type="domain" description="EngB-type G" evidence="11">
    <location>
        <begin position="24"/>
        <end position="191"/>
    </location>
</feature>
<evidence type="ECO:0000256" key="10">
    <source>
        <dbReference type="HAMAP-Rule" id="MF_00321"/>
    </source>
</evidence>
<dbReference type="SUPFAM" id="SSF52540">
    <property type="entry name" value="P-loop containing nucleoside triphosphate hydrolases"/>
    <property type="match status" value="1"/>
</dbReference>
<protein>
    <recommendedName>
        <fullName evidence="10">Probable GTP-binding protein EngB</fullName>
    </recommendedName>
</protein>
<proteinExistence type="inferred from homology"/>
<keyword evidence="3 10" id="KW-0132">Cell division</keyword>
<keyword evidence="5 10" id="KW-0547">Nucleotide-binding</keyword>
<sequence>MKINIQNSSLAVTAGLAAQFPDGRKPQIVFSGRSNVGKSSLINALLGRRSLARVSSSPGKTITVNFYDVDGKVFFVDIPGYGYAKRAPQDKKRWSQLTDSFLHSECDRRLVLQLIDMKAGPTSDDFMMLDWLDATESDYVIVATKSDKLNRTDYALALTELEKLGAKVIPFSALSKAGRDEVLKTVFDFLN</sequence>
<evidence type="ECO:0000313" key="13">
    <source>
        <dbReference type="Proteomes" id="UP001139365"/>
    </source>
</evidence>
<evidence type="ECO:0000256" key="9">
    <source>
        <dbReference type="ARBA" id="ARBA00023306"/>
    </source>
</evidence>
<dbReference type="InterPro" id="IPR030393">
    <property type="entry name" value="G_ENGB_dom"/>
</dbReference>
<dbReference type="HAMAP" id="MF_00321">
    <property type="entry name" value="GTPase_EngB"/>
    <property type="match status" value="1"/>
</dbReference>
<comment type="caution">
    <text evidence="12">The sequence shown here is derived from an EMBL/GenBank/DDBJ whole genome shotgun (WGS) entry which is preliminary data.</text>
</comment>
<dbReference type="InterPro" id="IPR027417">
    <property type="entry name" value="P-loop_NTPase"/>
</dbReference>
<evidence type="ECO:0000256" key="2">
    <source>
        <dbReference type="ARBA" id="ARBA00009638"/>
    </source>
</evidence>
<evidence type="ECO:0000256" key="1">
    <source>
        <dbReference type="ARBA" id="ARBA00001946"/>
    </source>
</evidence>
<evidence type="ECO:0000313" key="12">
    <source>
        <dbReference type="EMBL" id="MCI5756293.1"/>
    </source>
</evidence>
<keyword evidence="8 10" id="KW-0717">Septation</keyword>
<keyword evidence="7 10" id="KW-0342">GTP-binding</keyword>
<dbReference type="NCBIfam" id="TIGR00231">
    <property type="entry name" value="small_GTP"/>
    <property type="match status" value="1"/>
</dbReference>
<comment type="similarity">
    <text evidence="2 10">Belongs to the TRAFAC class TrmE-Era-EngA-EngB-Septin-like GTPase superfamily. EngB GTPase family.</text>
</comment>
<gene>
    <name evidence="12" type="primary">yihA</name>
    <name evidence="10" type="synonym">engB</name>
    <name evidence="12" type="ORF">MR241_08395</name>
</gene>
<dbReference type="Pfam" id="PF01926">
    <property type="entry name" value="MMR_HSR1"/>
    <property type="match status" value="1"/>
</dbReference>
<dbReference type="GO" id="GO:0046872">
    <property type="term" value="F:metal ion binding"/>
    <property type="evidence" value="ECO:0007669"/>
    <property type="project" value="UniProtKB-KW"/>
</dbReference>
<evidence type="ECO:0000256" key="3">
    <source>
        <dbReference type="ARBA" id="ARBA00022618"/>
    </source>
</evidence>
<dbReference type="GO" id="GO:0000917">
    <property type="term" value="P:division septum assembly"/>
    <property type="evidence" value="ECO:0007669"/>
    <property type="project" value="UniProtKB-KW"/>
</dbReference>
<dbReference type="Proteomes" id="UP001139365">
    <property type="component" value="Unassembled WGS sequence"/>
</dbReference>
<keyword evidence="4" id="KW-0479">Metal-binding</keyword>
<dbReference type="EMBL" id="JALEMU010000133">
    <property type="protein sequence ID" value="MCI5756293.1"/>
    <property type="molecule type" value="Genomic_DNA"/>
</dbReference>
<dbReference type="PROSITE" id="PS51706">
    <property type="entry name" value="G_ENGB"/>
    <property type="match status" value="1"/>
</dbReference>